<proteinExistence type="predicted"/>
<reference evidence="2 3" key="1">
    <citation type="journal article" date="2015" name="Nat. Commun.">
        <title>Lucilia cuprina genome unlocks parasitic fly biology to underpin future interventions.</title>
        <authorList>
            <person name="Anstead C.A."/>
            <person name="Korhonen P.K."/>
            <person name="Young N.D."/>
            <person name="Hall R.S."/>
            <person name="Jex A.R."/>
            <person name="Murali S.C."/>
            <person name="Hughes D.S."/>
            <person name="Lee S.F."/>
            <person name="Perry T."/>
            <person name="Stroehlein A.J."/>
            <person name="Ansell B.R."/>
            <person name="Breugelmans B."/>
            <person name="Hofmann A."/>
            <person name="Qu J."/>
            <person name="Dugan S."/>
            <person name="Lee S.L."/>
            <person name="Chao H."/>
            <person name="Dinh H."/>
            <person name="Han Y."/>
            <person name="Doddapaneni H.V."/>
            <person name="Worley K.C."/>
            <person name="Muzny D.M."/>
            <person name="Ioannidis P."/>
            <person name="Waterhouse R.M."/>
            <person name="Zdobnov E.M."/>
            <person name="James P.J."/>
            <person name="Bagnall N.H."/>
            <person name="Kotze A.C."/>
            <person name="Gibbs R.A."/>
            <person name="Richards S."/>
            <person name="Batterham P."/>
            <person name="Gasser R.B."/>
        </authorList>
    </citation>
    <scope>NUCLEOTIDE SEQUENCE [LARGE SCALE GENOMIC DNA]</scope>
    <source>
        <strain evidence="2 3">LS</strain>
        <tissue evidence="2">Full body</tissue>
    </source>
</reference>
<feature type="compositionally biased region" description="Low complexity" evidence="1">
    <location>
        <begin position="194"/>
        <end position="204"/>
    </location>
</feature>
<feature type="compositionally biased region" description="Low complexity" evidence="1">
    <location>
        <begin position="392"/>
        <end position="409"/>
    </location>
</feature>
<feature type="compositionally biased region" description="Low complexity" evidence="1">
    <location>
        <begin position="422"/>
        <end position="434"/>
    </location>
</feature>
<sequence>MDPRRRRRSIRQRSRTRPLEPVNLMQLLRRRSRYRPYSVNNRNMRQVQHPFFRANNELESGNITNVGSFYRRNINRLNDEMLLEVLPSFSAAHSADRQDMGTNTEIPCCAVHSSSTSTEQTPQAEGEVPKEISSVDNASLTYEDLAKLQNNSMTYIASKASINVPSKATLKDNSSKSYVVLSRAKSNHSKSLEESSSNASGSSISYTEKYEHLKEKHLSDVPSETETDRQINTNFPPTENIIFNSEINNTNDPLDSFHSYTGNFRSLEDNINRDYSYYFEDMERLEAYMTPDVFEPEEGLLTENEVIMTASTPEEFKANDNTSESDNTSSNLIKLKESSTTVNIATDESSSAQDVKVINHTIEIPGSSSDSLEVPSTIGIVHVEVHSNTSIENNASDSSFNENNESNTADADDEAGGDGVFNDSNNASDNNLSNEQSESNTAAVDFKAGGDGSHNDSLIQIEFTITANIQSDDDNDDDVTNANDEGDIDNHREWHNEDT</sequence>
<feature type="region of interest" description="Disordered" evidence="1">
    <location>
        <begin position="184"/>
        <end position="204"/>
    </location>
</feature>
<evidence type="ECO:0000313" key="3">
    <source>
        <dbReference type="Proteomes" id="UP000037069"/>
    </source>
</evidence>
<comment type="caution">
    <text evidence="2">The sequence shown here is derived from an EMBL/GenBank/DDBJ whole genome shotgun (WGS) entry which is preliminary data.</text>
</comment>
<accession>A0A0L0BLC4</accession>
<evidence type="ECO:0000313" key="2">
    <source>
        <dbReference type="EMBL" id="KNC20753.1"/>
    </source>
</evidence>
<feature type="region of interest" description="Disordered" evidence="1">
    <location>
        <begin position="469"/>
        <end position="499"/>
    </location>
</feature>
<dbReference type="EMBL" id="JRES01001704">
    <property type="protein sequence ID" value="KNC20753.1"/>
    <property type="molecule type" value="Genomic_DNA"/>
</dbReference>
<organism evidence="2 3">
    <name type="scientific">Lucilia cuprina</name>
    <name type="common">Green bottle fly</name>
    <name type="synonym">Australian sheep blowfly</name>
    <dbReference type="NCBI Taxonomy" id="7375"/>
    <lineage>
        <taxon>Eukaryota</taxon>
        <taxon>Metazoa</taxon>
        <taxon>Ecdysozoa</taxon>
        <taxon>Arthropoda</taxon>
        <taxon>Hexapoda</taxon>
        <taxon>Insecta</taxon>
        <taxon>Pterygota</taxon>
        <taxon>Neoptera</taxon>
        <taxon>Endopterygota</taxon>
        <taxon>Diptera</taxon>
        <taxon>Brachycera</taxon>
        <taxon>Muscomorpha</taxon>
        <taxon>Oestroidea</taxon>
        <taxon>Calliphoridae</taxon>
        <taxon>Luciliinae</taxon>
        <taxon>Lucilia</taxon>
    </lineage>
</organism>
<dbReference type="OrthoDB" id="8070441at2759"/>
<evidence type="ECO:0000256" key="1">
    <source>
        <dbReference type="SAM" id="MobiDB-lite"/>
    </source>
</evidence>
<feature type="region of interest" description="Disordered" evidence="1">
    <location>
        <begin position="217"/>
        <end position="238"/>
    </location>
</feature>
<feature type="compositionally biased region" description="Acidic residues" evidence="1">
    <location>
        <begin position="471"/>
        <end position="487"/>
    </location>
</feature>
<feature type="compositionally biased region" description="Basic and acidic residues" evidence="1">
    <location>
        <begin position="488"/>
        <end position="499"/>
    </location>
</feature>
<name>A0A0L0BLC4_LUCCU</name>
<protein>
    <submittedName>
        <fullName evidence="2">Uncharacterized protein</fullName>
    </submittedName>
</protein>
<feature type="region of interest" description="Disordered" evidence="1">
    <location>
        <begin position="392"/>
        <end position="439"/>
    </location>
</feature>
<dbReference type="Proteomes" id="UP000037069">
    <property type="component" value="Unassembled WGS sequence"/>
</dbReference>
<gene>
    <name evidence="2" type="ORF">FF38_07912</name>
</gene>
<keyword evidence="3" id="KW-1185">Reference proteome</keyword>
<dbReference type="AlphaFoldDB" id="A0A0L0BLC4"/>